<accession>A0A9D2LZP5</accession>
<gene>
    <name evidence="1" type="ORF">H9943_00065</name>
</gene>
<dbReference type="Proteomes" id="UP000824209">
    <property type="component" value="Unassembled WGS sequence"/>
</dbReference>
<evidence type="ECO:0000313" key="2">
    <source>
        <dbReference type="Proteomes" id="UP000824209"/>
    </source>
</evidence>
<name>A0A9D2LZP5_9FIRM</name>
<sequence length="100" mass="11422">MSTIETIFLRVFSELERLQRAYALQYDLIVDTNADKRFGVQISRLDAAKQVTGARTFRQLTASRERAMQLLCYLYENAVSPSCAEGILQDLAAQKLWDTD</sequence>
<evidence type="ECO:0000313" key="1">
    <source>
        <dbReference type="EMBL" id="HJB38775.1"/>
    </source>
</evidence>
<dbReference type="InterPro" id="IPR017016">
    <property type="entry name" value="UCP033595"/>
</dbReference>
<reference evidence="1" key="1">
    <citation type="journal article" date="2021" name="PeerJ">
        <title>Extensive microbial diversity within the chicken gut microbiome revealed by metagenomics and culture.</title>
        <authorList>
            <person name="Gilroy R."/>
            <person name="Ravi A."/>
            <person name="Getino M."/>
            <person name="Pursley I."/>
            <person name="Horton D.L."/>
            <person name="Alikhan N.F."/>
            <person name="Baker D."/>
            <person name="Gharbi K."/>
            <person name="Hall N."/>
            <person name="Watson M."/>
            <person name="Adriaenssens E.M."/>
            <person name="Foster-Nyarko E."/>
            <person name="Jarju S."/>
            <person name="Secka A."/>
            <person name="Antonio M."/>
            <person name="Oren A."/>
            <person name="Chaudhuri R.R."/>
            <person name="La Ragione R."/>
            <person name="Hildebrand F."/>
            <person name="Pallen M.J."/>
        </authorList>
    </citation>
    <scope>NUCLEOTIDE SEQUENCE</scope>
    <source>
        <strain evidence="1">ChiBcec8-14828</strain>
    </source>
</reference>
<organism evidence="1 2">
    <name type="scientific">Candidatus Ruthenibacterium avium</name>
    <dbReference type="NCBI Taxonomy" id="2838751"/>
    <lineage>
        <taxon>Bacteria</taxon>
        <taxon>Bacillati</taxon>
        <taxon>Bacillota</taxon>
        <taxon>Clostridia</taxon>
        <taxon>Eubacteriales</taxon>
        <taxon>Oscillospiraceae</taxon>
        <taxon>Ruthenibacterium</taxon>
    </lineage>
</organism>
<dbReference type="EMBL" id="DWYA01000001">
    <property type="protein sequence ID" value="HJB38775.1"/>
    <property type="molecule type" value="Genomic_DNA"/>
</dbReference>
<comment type="caution">
    <text evidence="1">The sequence shown here is derived from an EMBL/GenBank/DDBJ whole genome shotgun (WGS) entry which is preliminary data.</text>
</comment>
<reference evidence="1" key="2">
    <citation type="submission" date="2021-04" db="EMBL/GenBank/DDBJ databases">
        <authorList>
            <person name="Gilroy R."/>
        </authorList>
    </citation>
    <scope>NUCLEOTIDE SEQUENCE</scope>
    <source>
        <strain evidence="1">ChiBcec8-14828</strain>
    </source>
</reference>
<dbReference type="Pfam" id="PF20124">
    <property type="entry name" value="DUF6514"/>
    <property type="match status" value="1"/>
</dbReference>
<protein>
    <submittedName>
        <fullName evidence="1">Uncharacterized protein</fullName>
    </submittedName>
</protein>
<proteinExistence type="predicted"/>
<dbReference type="AlphaFoldDB" id="A0A9D2LZP5"/>